<proteinExistence type="predicted"/>
<organism evidence="1 2">
    <name type="scientific">Acinetobacter phage vB_AbaP_WU2001</name>
    <dbReference type="NCBI Taxonomy" id="2867278"/>
    <lineage>
        <taxon>Viruses</taxon>
        <taxon>Duplodnaviria</taxon>
        <taxon>Heunggongvirae</taxon>
        <taxon>Uroviricota</taxon>
        <taxon>Caudoviricetes</taxon>
        <taxon>Autographivirales</taxon>
        <taxon>Autoscriptoviridae</taxon>
        <taxon>Beijerinckvirinae</taxon>
        <taxon>Friunavirus</taxon>
        <taxon>Friunavirus WU2001</taxon>
    </lineage>
</organism>
<dbReference type="EMBL" id="MZ099557">
    <property type="protein sequence ID" value="QVQ34737.1"/>
    <property type="molecule type" value="Genomic_DNA"/>
</dbReference>
<keyword evidence="2" id="KW-1185">Reference proteome</keyword>
<accession>A0A8E6NXM9</accession>
<protein>
    <submittedName>
        <fullName evidence="1">Uncharacterized protein</fullName>
    </submittedName>
</protein>
<dbReference type="Proteomes" id="UP000678630">
    <property type="component" value="Segment"/>
</dbReference>
<reference evidence="1 2" key="1">
    <citation type="submission" date="2021-05" db="EMBL/GenBank/DDBJ databases">
        <authorList>
            <person name="Wintachai P."/>
        </authorList>
    </citation>
    <scope>NUCLEOTIDE SEQUENCE [LARGE SCALE GENOMIC DNA]</scope>
</reference>
<evidence type="ECO:0000313" key="2">
    <source>
        <dbReference type="Proteomes" id="UP000678630"/>
    </source>
</evidence>
<sequence>MAKLNTLDLSKILILLTVNAGDAIANVSQQITEPLNEDNLYTHNSSDRCTWWLEEGNTTLIANEPPDGWGGILTIPNLTDYITNKLPDFIKEVRDWLSITEEDFNKLELRLSVKETISVVSPWGGNPLPKPIYFISSRSITDFEFEDQRLVFLILLTFMLVVLDDLIATSKEDNFRVANLIKC</sequence>
<name>A0A8E6NXM9_9CAUD</name>
<evidence type="ECO:0000313" key="1">
    <source>
        <dbReference type="EMBL" id="QVQ34737.1"/>
    </source>
</evidence>